<dbReference type="AlphaFoldDB" id="A0A7W8B3N1"/>
<dbReference type="Proteomes" id="UP000549009">
    <property type="component" value="Unassembled WGS sequence"/>
</dbReference>
<comment type="caution">
    <text evidence="1">The sequence shown here is derived from an EMBL/GenBank/DDBJ whole genome shotgun (WGS) entry which is preliminary data.</text>
</comment>
<proteinExistence type="predicted"/>
<evidence type="ECO:0000313" key="2">
    <source>
        <dbReference type="Proteomes" id="UP000549009"/>
    </source>
</evidence>
<keyword evidence="2" id="KW-1185">Reference proteome</keyword>
<evidence type="ECO:0000313" key="1">
    <source>
        <dbReference type="EMBL" id="MBB5109741.1"/>
    </source>
</evidence>
<organism evidence="1 2">
    <name type="scientific">Streptomyces spectabilis</name>
    <dbReference type="NCBI Taxonomy" id="68270"/>
    <lineage>
        <taxon>Bacteria</taxon>
        <taxon>Bacillati</taxon>
        <taxon>Actinomycetota</taxon>
        <taxon>Actinomycetes</taxon>
        <taxon>Kitasatosporales</taxon>
        <taxon>Streptomycetaceae</taxon>
        <taxon>Streptomyces</taxon>
    </lineage>
</organism>
<name>A0A7W8B3N1_STRST</name>
<accession>A0A7W8B3N1</accession>
<dbReference type="EMBL" id="JACHJD010000036">
    <property type="protein sequence ID" value="MBB5109741.1"/>
    <property type="molecule type" value="Genomic_DNA"/>
</dbReference>
<protein>
    <submittedName>
        <fullName evidence="1">Uncharacterized protein</fullName>
    </submittedName>
</protein>
<gene>
    <name evidence="1" type="ORF">FHS40_008871</name>
</gene>
<reference evidence="1 2" key="1">
    <citation type="submission" date="2020-08" db="EMBL/GenBank/DDBJ databases">
        <title>Genomic Encyclopedia of Type Strains, Phase III (KMG-III): the genomes of soil and plant-associated and newly described type strains.</title>
        <authorList>
            <person name="Whitman W."/>
        </authorList>
    </citation>
    <scope>NUCLEOTIDE SEQUENCE [LARGE SCALE GENOMIC DNA]</scope>
    <source>
        <strain evidence="1 2">CECT 3146</strain>
    </source>
</reference>
<sequence length="86" mass="9038">MDIATAGSRIKPLDRYTNNLVAQARELLSSRAPTTAPEAVAYLRALGQLTSELVDQLIAAHLVSPPVSEQDVLSAFAPPAPALSPC</sequence>